<keyword evidence="3" id="KW-1185">Reference proteome</keyword>
<dbReference type="EMBL" id="VSRR010081066">
    <property type="protein sequence ID" value="MPC89454.1"/>
    <property type="molecule type" value="Genomic_DNA"/>
</dbReference>
<sequence>MVCIVQITDNEASLTQNRPICGSRGLRSVTGSLMFAGQGSGNCGGPKTLSSSVRFSFSTPVGQAPVHPPIMMVQQPQPPPPPPQQQTIIMGGAPAAEATGDCPICKKGMMSIYINPCAVIYVIILTLCTLVGALCILFFLKRRCSACHYSRSIVC</sequence>
<proteinExistence type="predicted"/>
<name>A0A5B7JAN1_PORTR</name>
<evidence type="ECO:0000313" key="3">
    <source>
        <dbReference type="Proteomes" id="UP000324222"/>
    </source>
</evidence>
<dbReference type="AlphaFoldDB" id="A0A5B7JAN1"/>
<dbReference type="Proteomes" id="UP000324222">
    <property type="component" value="Unassembled WGS sequence"/>
</dbReference>
<comment type="caution">
    <text evidence="2">The sequence shown here is derived from an EMBL/GenBank/DDBJ whole genome shotgun (WGS) entry which is preliminary data.</text>
</comment>
<keyword evidence="1" id="KW-0472">Membrane</keyword>
<evidence type="ECO:0000313" key="2">
    <source>
        <dbReference type="EMBL" id="MPC89454.1"/>
    </source>
</evidence>
<reference evidence="2 3" key="1">
    <citation type="submission" date="2019-05" db="EMBL/GenBank/DDBJ databases">
        <title>Another draft genome of Portunus trituberculatus and its Hox gene families provides insights of decapod evolution.</title>
        <authorList>
            <person name="Jeong J.-H."/>
            <person name="Song I."/>
            <person name="Kim S."/>
            <person name="Choi T."/>
            <person name="Kim D."/>
            <person name="Ryu S."/>
            <person name="Kim W."/>
        </authorList>
    </citation>
    <scope>NUCLEOTIDE SEQUENCE [LARGE SCALE GENOMIC DNA]</scope>
    <source>
        <tissue evidence="2">Muscle</tissue>
    </source>
</reference>
<evidence type="ECO:0000256" key="1">
    <source>
        <dbReference type="SAM" id="Phobius"/>
    </source>
</evidence>
<gene>
    <name evidence="2" type="ORF">E2C01_084402</name>
</gene>
<keyword evidence="1" id="KW-0812">Transmembrane</keyword>
<keyword evidence="1" id="KW-1133">Transmembrane helix</keyword>
<evidence type="ECO:0008006" key="4">
    <source>
        <dbReference type="Google" id="ProtNLM"/>
    </source>
</evidence>
<organism evidence="2 3">
    <name type="scientific">Portunus trituberculatus</name>
    <name type="common">Swimming crab</name>
    <name type="synonym">Neptunus trituberculatus</name>
    <dbReference type="NCBI Taxonomy" id="210409"/>
    <lineage>
        <taxon>Eukaryota</taxon>
        <taxon>Metazoa</taxon>
        <taxon>Ecdysozoa</taxon>
        <taxon>Arthropoda</taxon>
        <taxon>Crustacea</taxon>
        <taxon>Multicrustacea</taxon>
        <taxon>Malacostraca</taxon>
        <taxon>Eumalacostraca</taxon>
        <taxon>Eucarida</taxon>
        <taxon>Decapoda</taxon>
        <taxon>Pleocyemata</taxon>
        <taxon>Brachyura</taxon>
        <taxon>Eubrachyura</taxon>
        <taxon>Portunoidea</taxon>
        <taxon>Portunidae</taxon>
        <taxon>Portuninae</taxon>
        <taxon>Portunus</taxon>
    </lineage>
</organism>
<accession>A0A5B7JAN1</accession>
<feature type="transmembrane region" description="Helical" evidence="1">
    <location>
        <begin position="118"/>
        <end position="140"/>
    </location>
</feature>
<protein>
    <recommendedName>
        <fullName evidence="4">Brain protein I3</fullName>
    </recommendedName>
</protein>